<reference evidence="4" key="1">
    <citation type="journal article" date="2019" name="Int. J. Syst. Evol. Microbiol.">
        <title>The Global Catalogue of Microorganisms (GCM) 10K type strain sequencing project: providing services to taxonomists for standard genome sequencing and annotation.</title>
        <authorList>
            <consortium name="The Broad Institute Genomics Platform"/>
            <consortium name="The Broad Institute Genome Sequencing Center for Infectious Disease"/>
            <person name="Wu L."/>
            <person name="Ma J."/>
        </authorList>
    </citation>
    <scope>NUCLEOTIDE SEQUENCE [LARGE SCALE GENOMIC DNA]</scope>
    <source>
        <strain evidence="4">KCTC 23984</strain>
    </source>
</reference>
<keyword evidence="4" id="KW-1185">Reference proteome</keyword>
<comment type="caution">
    <text evidence="3">The sequence shown here is derived from an EMBL/GenBank/DDBJ whole genome shotgun (WGS) entry which is preliminary data.</text>
</comment>
<dbReference type="Proteomes" id="UP001597641">
    <property type="component" value="Unassembled WGS sequence"/>
</dbReference>
<dbReference type="PANTHER" id="PTHR38463">
    <property type="entry name" value="STRESS RESPONSE PROTEIN YSNF"/>
    <property type="match status" value="1"/>
</dbReference>
<feature type="region of interest" description="Disordered" evidence="1">
    <location>
        <begin position="234"/>
        <end position="272"/>
    </location>
</feature>
<accession>A0ABW6BPL2</accession>
<sequence length="272" mass="30720">MKAQTVIGIFDYGVDAQMAAQQLMSNGIPEEKIDIAVRGAKDNRDTTASTTADRPNPTASTTANTNRTDNDSSFFGSLFGDNEDRNKYSEVAQHGSIVTVHAETKDQAHRAAELLDKFGAIDVDERAEKYKSMPREKRAQWINSSIPVVQEEMKVGKREVETGGVRLRSRIIEKPVEEHLRLREEHVRVERNAVNRPASEKDLATFKDSSKEFIEHAEVPMVDKQARVVEEVNIGKQTTTRDETIRDTVKKQDVDIDKINPKNDTTRDRDNK</sequence>
<feature type="domain" description="DUF2382" evidence="2">
    <location>
        <begin position="146"/>
        <end position="256"/>
    </location>
</feature>
<evidence type="ECO:0000259" key="2">
    <source>
        <dbReference type="Pfam" id="PF09557"/>
    </source>
</evidence>
<feature type="region of interest" description="Disordered" evidence="1">
    <location>
        <begin position="37"/>
        <end position="78"/>
    </location>
</feature>
<dbReference type="InterPro" id="IPR052967">
    <property type="entry name" value="Stress_Response_Assoc"/>
</dbReference>
<dbReference type="InterPro" id="IPR019060">
    <property type="entry name" value="DUF2382"/>
</dbReference>
<feature type="compositionally biased region" description="Basic and acidic residues" evidence="1">
    <location>
        <begin position="239"/>
        <end position="272"/>
    </location>
</feature>
<dbReference type="EMBL" id="JBHUOX010000001">
    <property type="protein sequence ID" value="MFD2998872.1"/>
    <property type="molecule type" value="Genomic_DNA"/>
</dbReference>
<dbReference type="PANTHER" id="PTHR38463:SF1">
    <property type="entry name" value="STRESS RESPONSE PROTEIN YSNF"/>
    <property type="match status" value="1"/>
</dbReference>
<protein>
    <submittedName>
        <fullName evidence="3">DUF2382 domain-containing protein</fullName>
    </submittedName>
</protein>
<dbReference type="RefSeq" id="WP_377479380.1">
    <property type="nucleotide sequence ID" value="NZ_JBHUOX010000001.1"/>
</dbReference>
<gene>
    <name evidence="3" type="ORF">ACFS7Z_00750</name>
</gene>
<evidence type="ECO:0000256" key="1">
    <source>
        <dbReference type="SAM" id="MobiDB-lite"/>
    </source>
</evidence>
<organism evidence="3 4">
    <name type="scientific">Pontibacter toksunensis</name>
    <dbReference type="NCBI Taxonomy" id="1332631"/>
    <lineage>
        <taxon>Bacteria</taxon>
        <taxon>Pseudomonadati</taxon>
        <taxon>Bacteroidota</taxon>
        <taxon>Cytophagia</taxon>
        <taxon>Cytophagales</taxon>
        <taxon>Hymenobacteraceae</taxon>
        <taxon>Pontibacter</taxon>
    </lineage>
</organism>
<evidence type="ECO:0000313" key="4">
    <source>
        <dbReference type="Proteomes" id="UP001597641"/>
    </source>
</evidence>
<feature type="compositionally biased region" description="Low complexity" evidence="1">
    <location>
        <begin position="54"/>
        <end position="67"/>
    </location>
</feature>
<proteinExistence type="predicted"/>
<name>A0ABW6BPL2_9BACT</name>
<dbReference type="Pfam" id="PF09557">
    <property type="entry name" value="DUF2382"/>
    <property type="match status" value="1"/>
</dbReference>
<evidence type="ECO:0000313" key="3">
    <source>
        <dbReference type="EMBL" id="MFD2998872.1"/>
    </source>
</evidence>